<dbReference type="NCBIfam" id="TIGR00056">
    <property type="entry name" value="MlaE family lipid ABC transporter permease subunit"/>
    <property type="match status" value="1"/>
</dbReference>
<dbReference type="NCBIfam" id="NF033619">
    <property type="entry name" value="perm_MlaE_1"/>
    <property type="match status" value="1"/>
</dbReference>
<dbReference type="PANTHER" id="PTHR30188">
    <property type="entry name" value="ABC TRANSPORTER PERMEASE PROTEIN-RELATED"/>
    <property type="match status" value="1"/>
</dbReference>
<dbReference type="PANTHER" id="PTHR30188:SF4">
    <property type="entry name" value="PROTEIN TRIGALACTOSYLDIACYLGLYCEROL 1, CHLOROPLASTIC"/>
    <property type="match status" value="1"/>
</dbReference>
<dbReference type="Pfam" id="PF02405">
    <property type="entry name" value="MlaE"/>
    <property type="match status" value="1"/>
</dbReference>
<comment type="subunit">
    <text evidence="4">The complex is composed of two ATP-binding proteins (MlaF), two transmembrane proteins (MlaE), two cytoplasmic solute-binding proteins (MlaB) and six periplasmic solute-binding proteins (MlaD).</text>
</comment>
<evidence type="ECO:0000256" key="4">
    <source>
        <dbReference type="ARBA" id="ARBA00011380"/>
    </source>
</evidence>
<name>A0A9Q4DI65_ACTPL</name>
<feature type="transmembrane region" description="Helical" evidence="12">
    <location>
        <begin position="161"/>
        <end position="185"/>
    </location>
</feature>
<feature type="transmembrane region" description="Helical" evidence="12">
    <location>
        <begin position="66"/>
        <end position="96"/>
    </location>
</feature>
<protein>
    <recommendedName>
        <fullName evidence="5">Intermembrane phospholipid transport system permease protein MlaE</fullName>
    </recommendedName>
</protein>
<keyword evidence="8 12" id="KW-0997">Cell inner membrane</keyword>
<dbReference type="GeneID" id="48599536"/>
<evidence type="ECO:0000256" key="7">
    <source>
        <dbReference type="ARBA" id="ARBA00022475"/>
    </source>
</evidence>
<organism evidence="13 14">
    <name type="scientific">Actinobacillus pleuropneumoniae</name>
    <name type="common">Haemophilus pleuropneumoniae</name>
    <dbReference type="NCBI Taxonomy" id="715"/>
    <lineage>
        <taxon>Bacteria</taxon>
        <taxon>Pseudomonadati</taxon>
        <taxon>Pseudomonadota</taxon>
        <taxon>Gammaproteobacteria</taxon>
        <taxon>Pasteurellales</taxon>
        <taxon>Pasteurellaceae</taxon>
        <taxon>Actinobacillus</taxon>
    </lineage>
</organism>
<dbReference type="InterPro" id="IPR053408">
    <property type="entry name" value="MlaE_Permease"/>
</dbReference>
<evidence type="ECO:0000256" key="9">
    <source>
        <dbReference type="ARBA" id="ARBA00022692"/>
    </source>
</evidence>
<evidence type="ECO:0000256" key="2">
    <source>
        <dbReference type="ARBA" id="ARBA00004429"/>
    </source>
</evidence>
<dbReference type="EMBL" id="JAPQFC010000001">
    <property type="protein sequence ID" value="MCY6523956.1"/>
    <property type="molecule type" value="Genomic_DNA"/>
</dbReference>
<reference evidence="13" key="2">
    <citation type="submission" date="2022-12" db="EMBL/GenBank/DDBJ databases">
        <authorList>
            <person name="Kardos G."/>
            <person name="Sarkozi R."/>
            <person name="Laczko L."/>
            <person name="Marton S."/>
            <person name="Makrai L."/>
            <person name="Banyai K."/>
            <person name="Fodor L."/>
        </authorList>
    </citation>
    <scope>NUCLEOTIDE SEQUENCE</scope>
    <source>
        <strain evidence="13">84/14</strain>
    </source>
</reference>
<evidence type="ECO:0000313" key="13">
    <source>
        <dbReference type="EMBL" id="MCY6523956.1"/>
    </source>
</evidence>
<evidence type="ECO:0000256" key="8">
    <source>
        <dbReference type="ARBA" id="ARBA00022519"/>
    </source>
</evidence>
<evidence type="ECO:0000256" key="10">
    <source>
        <dbReference type="ARBA" id="ARBA00022989"/>
    </source>
</evidence>
<feature type="transmembrane region" description="Helical" evidence="12">
    <location>
        <begin position="12"/>
        <end position="31"/>
    </location>
</feature>
<keyword evidence="11 12" id="KW-0472">Membrane</keyword>
<evidence type="ECO:0000256" key="6">
    <source>
        <dbReference type="ARBA" id="ARBA00022448"/>
    </source>
</evidence>
<reference evidence="13" key="1">
    <citation type="journal article" date="2021" name="Vet Sci">
        <title>O-Serogroups and Pathovirotypes of Escherichia coli Isolated from Post-Weaning Piglets Showing Diarrhoea and/or Oedema in South Korea.</title>
        <authorList>
            <person name="Byun J.W."/>
            <person name="Moon B.Y."/>
            <person name="Do K.H."/>
            <person name="Lee K."/>
            <person name="Lee H.Y."/>
            <person name="Kim W.I."/>
            <person name="So B."/>
            <person name="Lee W.K."/>
        </authorList>
    </citation>
    <scope>NUCLEOTIDE SEQUENCE</scope>
    <source>
        <strain evidence="13">84/14</strain>
    </source>
</reference>
<keyword evidence="10 12" id="KW-1133">Transmembrane helix</keyword>
<dbReference type="InterPro" id="IPR003453">
    <property type="entry name" value="ABC_MlaE_roteobac"/>
</dbReference>
<feature type="transmembrane region" description="Helical" evidence="12">
    <location>
        <begin position="215"/>
        <end position="234"/>
    </location>
</feature>
<comment type="function">
    <text evidence="1">Part of the ABC transporter complex MlaFEDB, which is involved in a phospholipid transport pathway that maintains lipid asymmetry in the outer membrane by retrograde trafficking of phospholipids from the outer membrane to the inner membrane. Probably responsible for the translocation of the substrate across the membrane.</text>
</comment>
<feature type="transmembrane region" description="Helical" evidence="12">
    <location>
        <begin position="255"/>
        <end position="274"/>
    </location>
</feature>
<sequence length="276" mass="29634">MGRYVSIILLRIIPRSYLVINFISGIGSTVIDFIRAFGRATFMLLGALIGKPQFRKHTPLLIKQLYVLGVQSLLIIMLSGLFIGMVLGLQGYVVLVDFAAETSLGTLVSLSLLRELGPVVTALLFAGRAGSALTAEIGLMKATEQLSSLEMMAVDPLRRIIAPRFWAGVISMPILAAIFTAIGIWGGSLVGVDWKGVDGGSFWSVMQNSVDWSDLINGFIKSIIFAFAVVWIALFNGYDSVATSEGISQATTRTVVHASLVVLGLDFILTAIMFGG</sequence>
<dbReference type="GO" id="GO:0005548">
    <property type="term" value="F:phospholipid transporter activity"/>
    <property type="evidence" value="ECO:0007669"/>
    <property type="project" value="TreeGrafter"/>
</dbReference>
<evidence type="ECO:0000256" key="1">
    <source>
        <dbReference type="ARBA" id="ARBA00002460"/>
    </source>
</evidence>
<dbReference type="InterPro" id="IPR030802">
    <property type="entry name" value="Permease_MalE"/>
</dbReference>
<evidence type="ECO:0000313" key="14">
    <source>
        <dbReference type="Proteomes" id="UP001077788"/>
    </source>
</evidence>
<comment type="caution">
    <text evidence="13">The sequence shown here is derived from an EMBL/GenBank/DDBJ whole genome shotgun (WGS) entry which is preliminary data.</text>
</comment>
<dbReference type="RefSeq" id="WP_012478520.1">
    <property type="nucleotide sequence ID" value="NZ_CBDBSU010000087.1"/>
</dbReference>
<dbReference type="GO" id="GO:0043190">
    <property type="term" value="C:ATP-binding cassette (ABC) transporter complex"/>
    <property type="evidence" value="ECO:0007669"/>
    <property type="project" value="InterPro"/>
</dbReference>
<comment type="similarity">
    <text evidence="3 12">Belongs to the MlaE permease family.</text>
</comment>
<evidence type="ECO:0000256" key="5">
    <source>
        <dbReference type="ARBA" id="ARBA00020857"/>
    </source>
</evidence>
<evidence type="ECO:0000256" key="11">
    <source>
        <dbReference type="ARBA" id="ARBA00023136"/>
    </source>
</evidence>
<accession>A0A9Q4DI65</accession>
<gene>
    <name evidence="13" type="primary">mlaE</name>
    <name evidence="13" type="ORF">OYG11_06910</name>
</gene>
<dbReference type="AlphaFoldDB" id="A0A9Q4DI65"/>
<keyword evidence="9 12" id="KW-0812">Transmembrane</keyword>
<proteinExistence type="inferred from homology"/>
<keyword evidence="7" id="KW-1003">Cell membrane</keyword>
<evidence type="ECO:0000256" key="3">
    <source>
        <dbReference type="ARBA" id="ARBA00007556"/>
    </source>
</evidence>
<dbReference type="Proteomes" id="UP001077788">
    <property type="component" value="Unassembled WGS sequence"/>
</dbReference>
<keyword evidence="6" id="KW-0813">Transport</keyword>
<comment type="subcellular location">
    <subcellularLocation>
        <location evidence="2 12">Cell inner membrane</location>
        <topology evidence="2 12">Multi-pass membrane protein</topology>
    </subcellularLocation>
</comment>
<evidence type="ECO:0000256" key="12">
    <source>
        <dbReference type="RuleBase" id="RU362044"/>
    </source>
</evidence>